<dbReference type="GO" id="GO:0016853">
    <property type="term" value="F:isomerase activity"/>
    <property type="evidence" value="ECO:0007669"/>
    <property type="project" value="UniProtKB-KW"/>
</dbReference>
<organism evidence="2 3">
    <name type="scientific">Algibacter marinivivus</name>
    <dbReference type="NCBI Taxonomy" id="2100723"/>
    <lineage>
        <taxon>Bacteria</taxon>
        <taxon>Pseudomonadati</taxon>
        <taxon>Bacteroidota</taxon>
        <taxon>Flavobacteriia</taxon>
        <taxon>Flavobacteriales</taxon>
        <taxon>Flavobacteriaceae</taxon>
        <taxon>Algibacter</taxon>
    </lineage>
</organism>
<protein>
    <submittedName>
        <fullName evidence="2">Steroid delta-isomerase</fullName>
    </submittedName>
</protein>
<accession>A0A2U2X9U4</accession>
<proteinExistence type="predicted"/>
<dbReference type="SUPFAM" id="SSF54427">
    <property type="entry name" value="NTF2-like"/>
    <property type="match status" value="1"/>
</dbReference>
<dbReference type="Pfam" id="PF12680">
    <property type="entry name" value="SnoaL_2"/>
    <property type="match status" value="1"/>
</dbReference>
<evidence type="ECO:0000259" key="1">
    <source>
        <dbReference type="Pfam" id="PF12680"/>
    </source>
</evidence>
<evidence type="ECO:0000313" key="3">
    <source>
        <dbReference type="Proteomes" id="UP000245375"/>
    </source>
</evidence>
<dbReference type="Proteomes" id="UP000245375">
    <property type="component" value="Unassembled WGS sequence"/>
</dbReference>
<dbReference type="AlphaFoldDB" id="A0A2U2X9U4"/>
<dbReference type="OrthoDB" id="9797498at2"/>
<reference evidence="2 3" key="2">
    <citation type="submission" date="2018-05" db="EMBL/GenBank/DDBJ databases">
        <title>Algibacter marinivivus sp. nov., isolated from sample around a algae.</title>
        <authorList>
            <person name="Zhong X."/>
        </authorList>
    </citation>
    <scope>NUCLEOTIDE SEQUENCE [LARGE SCALE GENOMIC DNA]</scope>
    <source>
        <strain evidence="2 3">ZY111</strain>
    </source>
</reference>
<dbReference type="InterPro" id="IPR037401">
    <property type="entry name" value="SnoaL-like"/>
</dbReference>
<sequence length="118" mass="13610">MTFVGNKQTTSNPESIVNKQLLAYNNRDIDKFIETYSGQIKLYMFPNQLISKGHETMRKQYAPMFEKVSDLNAQIVNRMVLGNKVIDKEKVTYNGNTFYAIAIYEVKDGKISKVTFIQ</sequence>
<comment type="caution">
    <text evidence="2">The sequence shown here is derived from an EMBL/GenBank/DDBJ whole genome shotgun (WGS) entry which is preliminary data.</text>
</comment>
<feature type="domain" description="SnoaL-like" evidence="1">
    <location>
        <begin position="23"/>
        <end position="113"/>
    </location>
</feature>
<dbReference type="PIRSF" id="PIRSF030561">
    <property type="entry name" value="UCP030561"/>
    <property type="match status" value="1"/>
</dbReference>
<evidence type="ECO:0000313" key="2">
    <source>
        <dbReference type="EMBL" id="PWH84542.1"/>
    </source>
</evidence>
<dbReference type="Gene3D" id="3.10.450.50">
    <property type="match status" value="1"/>
</dbReference>
<keyword evidence="3" id="KW-1185">Reference proteome</keyword>
<gene>
    <name evidence="2" type="ORF">DIS18_01205</name>
</gene>
<dbReference type="InterPro" id="IPR032710">
    <property type="entry name" value="NTF2-like_dom_sf"/>
</dbReference>
<reference evidence="3" key="1">
    <citation type="submission" date="2018-05" db="EMBL/GenBank/DDBJ databases">
        <title>Algibacter marinivivus sp. nov., isolated from sample around a algae.</title>
        <authorList>
            <person name="Lu D."/>
        </authorList>
    </citation>
    <scope>NUCLEOTIDE SEQUENCE [LARGE SCALE GENOMIC DNA]</scope>
    <source>
        <strain evidence="3">ZY111</strain>
    </source>
</reference>
<reference evidence="3" key="3">
    <citation type="submission" date="2018-05" db="EMBL/GenBank/DDBJ databases">
        <authorList>
            <person name="Lu D."/>
        </authorList>
    </citation>
    <scope>NUCLEOTIDE SEQUENCE [LARGE SCALE GENOMIC DNA]</scope>
    <source>
        <strain evidence="3">ZY111</strain>
    </source>
</reference>
<dbReference type="InterPro" id="IPR008317">
    <property type="entry name" value="UCP030561"/>
</dbReference>
<name>A0A2U2X9U4_9FLAO</name>
<keyword evidence="2" id="KW-0413">Isomerase</keyword>
<dbReference type="EMBL" id="QFRI01000001">
    <property type="protein sequence ID" value="PWH84542.1"/>
    <property type="molecule type" value="Genomic_DNA"/>
</dbReference>